<dbReference type="Proteomes" id="UP000663937">
    <property type="component" value="Chromosome"/>
</dbReference>
<feature type="transmembrane region" description="Helical" evidence="2">
    <location>
        <begin position="173"/>
        <end position="196"/>
    </location>
</feature>
<evidence type="ECO:0000256" key="1">
    <source>
        <dbReference type="SAM" id="MobiDB-lite"/>
    </source>
</evidence>
<dbReference type="AlphaFoldDB" id="A0A8A4ZGP2"/>
<feature type="compositionally biased region" description="Basic and acidic residues" evidence="1">
    <location>
        <begin position="222"/>
        <end position="237"/>
    </location>
</feature>
<evidence type="ECO:0000256" key="2">
    <source>
        <dbReference type="SAM" id="Phobius"/>
    </source>
</evidence>
<keyword evidence="2" id="KW-0812">Transmembrane</keyword>
<evidence type="ECO:0008006" key="5">
    <source>
        <dbReference type="Google" id="ProtNLM"/>
    </source>
</evidence>
<gene>
    <name evidence="3" type="ORF">J4E96_00915</name>
</gene>
<proteinExistence type="predicted"/>
<evidence type="ECO:0000313" key="4">
    <source>
        <dbReference type="Proteomes" id="UP000663937"/>
    </source>
</evidence>
<accession>A0A8A4ZGP2</accession>
<organism evidence="3 4">
    <name type="scientific">Pengzhenrongella sicca</name>
    <dbReference type="NCBI Taxonomy" id="2819238"/>
    <lineage>
        <taxon>Bacteria</taxon>
        <taxon>Bacillati</taxon>
        <taxon>Actinomycetota</taxon>
        <taxon>Actinomycetes</taxon>
        <taxon>Micrococcales</taxon>
        <taxon>Pengzhenrongella</taxon>
    </lineage>
</organism>
<sequence length="237" mass="24178">MSVFAAVARRWYVAVLILGVTAYGTVQLWSEAVPEFTSSSVLSVVATPSYLAVQQSEDPAVIVTNPYGAGTTTLASLLADSVANGNVVLAPDGDAVVTVETSVLRAESFFTVEATAPTADAALAAMLAVEAQAPTILAEIQQRAGAPADQLSTAILSRAPGAPAEAYPDRSRVAIGAALAGLLVTALLCVLIDGAVRRVRRGRRSGAPAPAPAPAPPAERTAQAERPRSHARADAGD</sequence>
<keyword evidence="2" id="KW-1133">Transmembrane helix</keyword>
<dbReference type="EMBL" id="CP071868">
    <property type="protein sequence ID" value="QTE29657.1"/>
    <property type="molecule type" value="Genomic_DNA"/>
</dbReference>
<protein>
    <recommendedName>
        <fullName evidence="5">Capsular polysaccharide biosynthesis protein</fullName>
    </recommendedName>
</protein>
<feature type="transmembrane region" description="Helical" evidence="2">
    <location>
        <begin position="12"/>
        <end position="30"/>
    </location>
</feature>
<keyword evidence="4" id="KW-1185">Reference proteome</keyword>
<dbReference type="RefSeq" id="WP_227423949.1">
    <property type="nucleotide sequence ID" value="NZ_CP071868.1"/>
</dbReference>
<reference evidence="3" key="1">
    <citation type="submission" date="2021-03" db="EMBL/GenBank/DDBJ databases">
        <title>Pengzhenrongella sicca gen. nov., sp. nov., a new member of suborder Micrococcineae isolated from High-Arctic tundra soil.</title>
        <authorList>
            <person name="Peng F."/>
        </authorList>
    </citation>
    <scope>NUCLEOTIDE SEQUENCE</scope>
    <source>
        <strain evidence="3">LRZ-2</strain>
    </source>
</reference>
<dbReference type="KEGG" id="psic:J4E96_00915"/>
<name>A0A8A4ZGP2_9MICO</name>
<keyword evidence="2" id="KW-0472">Membrane</keyword>
<feature type="region of interest" description="Disordered" evidence="1">
    <location>
        <begin position="202"/>
        <end position="237"/>
    </location>
</feature>
<evidence type="ECO:0000313" key="3">
    <source>
        <dbReference type="EMBL" id="QTE29657.1"/>
    </source>
</evidence>